<keyword evidence="1" id="KW-1133">Transmembrane helix</keyword>
<dbReference type="PANTHER" id="PTHR34220:SF7">
    <property type="entry name" value="SENSOR HISTIDINE KINASE YPDA"/>
    <property type="match status" value="1"/>
</dbReference>
<organism evidence="4 5">
    <name type="scientific">Parvularcula maris</name>
    <dbReference type="NCBI Taxonomy" id="2965077"/>
    <lineage>
        <taxon>Bacteria</taxon>
        <taxon>Pseudomonadati</taxon>
        <taxon>Pseudomonadota</taxon>
        <taxon>Alphaproteobacteria</taxon>
        <taxon>Parvularculales</taxon>
        <taxon>Parvularculaceae</taxon>
        <taxon>Parvularcula</taxon>
    </lineage>
</organism>
<keyword evidence="1" id="KW-0472">Membrane</keyword>
<dbReference type="GO" id="GO:0000155">
    <property type="term" value="F:phosphorelay sensor kinase activity"/>
    <property type="evidence" value="ECO:0007669"/>
    <property type="project" value="InterPro"/>
</dbReference>
<keyword evidence="4" id="KW-0808">Transferase</keyword>
<keyword evidence="1" id="KW-0812">Transmembrane</keyword>
<comment type="caution">
    <text evidence="4">The sequence shown here is derived from an EMBL/GenBank/DDBJ whole genome shotgun (WGS) entry which is preliminary data.</text>
</comment>
<keyword evidence="4" id="KW-0418">Kinase</keyword>
<dbReference type="Pfam" id="PF06580">
    <property type="entry name" value="His_kinase"/>
    <property type="match status" value="1"/>
</dbReference>
<dbReference type="GO" id="GO:0016020">
    <property type="term" value="C:membrane"/>
    <property type="evidence" value="ECO:0007669"/>
    <property type="project" value="InterPro"/>
</dbReference>
<keyword evidence="5" id="KW-1185">Reference proteome</keyword>
<dbReference type="Proteomes" id="UP001142610">
    <property type="component" value="Unassembled WGS sequence"/>
</dbReference>
<protein>
    <submittedName>
        <fullName evidence="4">Histidine kinase</fullName>
    </submittedName>
</protein>
<evidence type="ECO:0000259" key="2">
    <source>
        <dbReference type="Pfam" id="PF02518"/>
    </source>
</evidence>
<feature type="domain" description="Histidine kinase/HSP90-like ATPase" evidence="2">
    <location>
        <begin position="268"/>
        <end position="365"/>
    </location>
</feature>
<feature type="transmembrane region" description="Helical" evidence="1">
    <location>
        <begin position="49"/>
        <end position="68"/>
    </location>
</feature>
<name>A0A9X2RJH3_9PROT</name>
<dbReference type="InterPro" id="IPR010559">
    <property type="entry name" value="Sig_transdc_His_kin_internal"/>
</dbReference>
<evidence type="ECO:0000259" key="3">
    <source>
        <dbReference type="Pfam" id="PF06580"/>
    </source>
</evidence>
<feature type="transmembrane region" description="Helical" evidence="1">
    <location>
        <begin position="21"/>
        <end position="43"/>
    </location>
</feature>
<proteinExistence type="predicted"/>
<dbReference type="InterPro" id="IPR036890">
    <property type="entry name" value="HATPase_C_sf"/>
</dbReference>
<dbReference type="Gene3D" id="3.30.565.10">
    <property type="entry name" value="Histidine kinase-like ATPase, C-terminal domain"/>
    <property type="match status" value="1"/>
</dbReference>
<dbReference type="AlphaFoldDB" id="A0A9X2RJH3"/>
<feature type="domain" description="Signal transduction histidine kinase internal region" evidence="3">
    <location>
        <begin position="171"/>
        <end position="250"/>
    </location>
</feature>
<evidence type="ECO:0000313" key="4">
    <source>
        <dbReference type="EMBL" id="MCQ8184728.1"/>
    </source>
</evidence>
<dbReference type="RefSeq" id="WP_256618576.1">
    <property type="nucleotide sequence ID" value="NZ_JANIBC010000002.1"/>
</dbReference>
<sequence>MSLFPNLPHSPALRSREGQYWISQVVGWAGLALLSYLSLTLWYNPGELVPAFHTILQSVLGLMVSHVLRLVSRWSWRKPLSLRVGVNILGVAMAALVWTALRLQTFTWLTGEVVNPGDWGGWFFASMMVFGSWLFCYHAVKFYRQAIEQRERAQQEKVKRLEAEALFRETKMRMLQYQLNPHFLFNALNSVTARVHRGDQKSAVLMLSRIGEFLRLSLEQDERLQHTLEEEEEMVCLYLEIEKARFGDRLVTHFRIDENASRAVVPTLLLQPLVENAIKHGVSLSLRTTTIEVVAERRGDRLHLCVRDDGSGNPSEGRVLASRREGIGLNNVEERLSSTYRGDFTLTYGPRTDQGFKVLIDVPFRELSFEEAGLEAAE</sequence>
<gene>
    <name evidence="4" type="ORF">NOG11_04940</name>
</gene>
<dbReference type="InterPro" id="IPR050640">
    <property type="entry name" value="Bact_2-comp_sensor_kinase"/>
</dbReference>
<dbReference type="InterPro" id="IPR003594">
    <property type="entry name" value="HATPase_dom"/>
</dbReference>
<accession>A0A9X2RJH3</accession>
<dbReference type="SUPFAM" id="SSF55874">
    <property type="entry name" value="ATPase domain of HSP90 chaperone/DNA topoisomerase II/histidine kinase"/>
    <property type="match status" value="1"/>
</dbReference>
<dbReference type="Pfam" id="PF02518">
    <property type="entry name" value="HATPase_c"/>
    <property type="match status" value="1"/>
</dbReference>
<feature type="transmembrane region" description="Helical" evidence="1">
    <location>
        <begin position="80"/>
        <end position="101"/>
    </location>
</feature>
<dbReference type="EMBL" id="JANIBC010000002">
    <property type="protein sequence ID" value="MCQ8184728.1"/>
    <property type="molecule type" value="Genomic_DNA"/>
</dbReference>
<dbReference type="PANTHER" id="PTHR34220">
    <property type="entry name" value="SENSOR HISTIDINE KINASE YPDA"/>
    <property type="match status" value="1"/>
</dbReference>
<evidence type="ECO:0000313" key="5">
    <source>
        <dbReference type="Proteomes" id="UP001142610"/>
    </source>
</evidence>
<feature type="transmembrane region" description="Helical" evidence="1">
    <location>
        <begin position="121"/>
        <end position="140"/>
    </location>
</feature>
<reference evidence="4" key="1">
    <citation type="submission" date="2022-07" db="EMBL/GenBank/DDBJ databases">
        <title>Parvularcula maris sp. nov., an algicidal bacterium isolated from seawater.</title>
        <authorList>
            <person name="Li F."/>
        </authorList>
    </citation>
    <scope>NUCLEOTIDE SEQUENCE</scope>
    <source>
        <strain evidence="4">BGMRC 0090</strain>
    </source>
</reference>
<evidence type="ECO:0000256" key="1">
    <source>
        <dbReference type="SAM" id="Phobius"/>
    </source>
</evidence>